<dbReference type="EMBL" id="LXSG01000035">
    <property type="protein sequence ID" value="OAM17827.1"/>
    <property type="molecule type" value="Genomic_DNA"/>
</dbReference>
<evidence type="ECO:0000313" key="3">
    <source>
        <dbReference type="Proteomes" id="UP000077589"/>
    </source>
</evidence>
<sequence>MLAAAIAALALTACGSTAKPSVTPPIKVVEKPTLPPVSAELLAEYARPAPPTSGSPAALIEHAADYGAWCSKRDVQAAGWQQWYRNGQGDKP</sequence>
<name>A0A1A9RHQ4_EIKCO</name>
<protein>
    <recommendedName>
        <fullName evidence="4">Lipoprotein</fullName>
    </recommendedName>
</protein>
<keyword evidence="1" id="KW-0732">Signal</keyword>
<evidence type="ECO:0000313" key="2">
    <source>
        <dbReference type="EMBL" id="OAM17827.1"/>
    </source>
</evidence>
<organism evidence="2 3">
    <name type="scientific">Eikenella corrodens</name>
    <dbReference type="NCBI Taxonomy" id="539"/>
    <lineage>
        <taxon>Bacteria</taxon>
        <taxon>Pseudomonadati</taxon>
        <taxon>Pseudomonadota</taxon>
        <taxon>Betaproteobacteria</taxon>
        <taxon>Neisseriales</taxon>
        <taxon>Neisseriaceae</taxon>
        <taxon>Eikenella</taxon>
    </lineage>
</organism>
<reference evidence="3" key="1">
    <citation type="submission" date="2016-05" db="EMBL/GenBank/DDBJ databases">
        <title>Draft genome of Corynebacterium afermentans subsp. afermentans LCDC 88199T.</title>
        <authorList>
            <person name="Bernier A.-M."/>
            <person name="Bernard K."/>
        </authorList>
    </citation>
    <scope>NUCLEOTIDE SEQUENCE [LARGE SCALE GENOMIC DNA]</scope>
    <source>
        <strain evidence="3">NML04-0072</strain>
    </source>
</reference>
<comment type="caution">
    <text evidence="2">The sequence shown here is derived from an EMBL/GenBank/DDBJ whole genome shotgun (WGS) entry which is preliminary data.</text>
</comment>
<feature type="chain" id="PRO_5008395804" description="Lipoprotein" evidence="1">
    <location>
        <begin position="19"/>
        <end position="92"/>
    </location>
</feature>
<evidence type="ECO:0008006" key="4">
    <source>
        <dbReference type="Google" id="ProtNLM"/>
    </source>
</evidence>
<proteinExistence type="predicted"/>
<dbReference type="OrthoDB" id="8602834at2"/>
<accession>A0A1A9RHQ4</accession>
<dbReference type="AlphaFoldDB" id="A0A1A9RHQ4"/>
<gene>
    <name evidence="2" type="ORF">A7P90_08975</name>
</gene>
<feature type="signal peptide" evidence="1">
    <location>
        <begin position="1"/>
        <end position="18"/>
    </location>
</feature>
<dbReference type="Proteomes" id="UP000077589">
    <property type="component" value="Unassembled WGS sequence"/>
</dbReference>
<evidence type="ECO:0000256" key="1">
    <source>
        <dbReference type="SAM" id="SignalP"/>
    </source>
</evidence>